<evidence type="ECO:0000313" key="3">
    <source>
        <dbReference type="EMBL" id="PTQ56132.1"/>
    </source>
</evidence>
<accession>A0A2R6Y0H7</accession>
<keyword evidence="3" id="KW-0030">Aminoacyl-tRNA synthetase</keyword>
<name>A0A2R6Y0H7_9BACL</name>
<dbReference type="GO" id="GO:0016787">
    <property type="term" value="F:hydrolase activity"/>
    <property type="evidence" value="ECO:0007669"/>
    <property type="project" value="UniProtKB-KW"/>
</dbReference>
<evidence type="ECO:0000256" key="1">
    <source>
        <dbReference type="ARBA" id="ARBA00022801"/>
    </source>
</evidence>
<gene>
    <name evidence="3" type="ORF">BSOLF_0781</name>
</gene>
<dbReference type="EMBL" id="PEBX01000043">
    <property type="protein sequence ID" value="PTQ56132.1"/>
    <property type="molecule type" value="Genomic_DNA"/>
</dbReference>
<evidence type="ECO:0000313" key="4">
    <source>
        <dbReference type="Proteomes" id="UP000244338"/>
    </source>
</evidence>
<evidence type="ECO:0000259" key="2">
    <source>
        <dbReference type="Pfam" id="PF04167"/>
    </source>
</evidence>
<dbReference type="SUPFAM" id="SSF159234">
    <property type="entry name" value="FomD-like"/>
    <property type="match status" value="1"/>
</dbReference>
<organism evidence="3 4">
    <name type="scientific">Candidatus Carbonibacillus altaicus</name>
    <dbReference type="NCBI Taxonomy" id="2163959"/>
    <lineage>
        <taxon>Bacteria</taxon>
        <taxon>Bacillati</taxon>
        <taxon>Bacillota</taxon>
        <taxon>Bacilli</taxon>
        <taxon>Bacillales</taxon>
        <taxon>Candidatus Carbonibacillus</taxon>
    </lineage>
</organism>
<dbReference type="InterPro" id="IPR007295">
    <property type="entry name" value="DUF402"/>
</dbReference>
<sequence>MIVTEADGSTWRTKEGAICFFDRHEWFNVIAMFRDDGIHYYTNISTPARWEQGRLTYIDLELDVRLLPDGRLEILDEDEFREMREVFGYPLKVVTRARESLSRVIQLIQNGRYPFDQETARAYYQQFQLLTGQNLES</sequence>
<feature type="domain" description="DUF402" evidence="2">
    <location>
        <begin position="2"/>
        <end position="113"/>
    </location>
</feature>
<dbReference type="Proteomes" id="UP000244338">
    <property type="component" value="Unassembled WGS sequence"/>
</dbReference>
<keyword evidence="1" id="KW-0378">Hydrolase</keyword>
<dbReference type="InterPro" id="IPR050212">
    <property type="entry name" value="Ntdp-like"/>
</dbReference>
<dbReference type="GO" id="GO:0004812">
    <property type="term" value="F:aminoacyl-tRNA ligase activity"/>
    <property type="evidence" value="ECO:0007669"/>
    <property type="project" value="UniProtKB-KW"/>
</dbReference>
<keyword evidence="3" id="KW-0436">Ligase</keyword>
<proteinExistence type="predicted"/>
<comment type="caution">
    <text evidence="3">The sequence shown here is derived from an EMBL/GenBank/DDBJ whole genome shotgun (WGS) entry which is preliminary data.</text>
</comment>
<dbReference type="Gene3D" id="2.40.380.10">
    <property type="entry name" value="FomD-like"/>
    <property type="match status" value="1"/>
</dbReference>
<dbReference type="Pfam" id="PF04167">
    <property type="entry name" value="DUF402"/>
    <property type="match status" value="1"/>
</dbReference>
<dbReference type="AlphaFoldDB" id="A0A2R6Y0H7"/>
<dbReference type="PANTHER" id="PTHR39159:SF1">
    <property type="entry name" value="UPF0374 PROTEIN YGAC"/>
    <property type="match status" value="1"/>
</dbReference>
<dbReference type="InterPro" id="IPR035930">
    <property type="entry name" value="FomD-like_sf"/>
</dbReference>
<dbReference type="PANTHER" id="PTHR39159">
    <property type="match status" value="1"/>
</dbReference>
<reference evidence="4" key="1">
    <citation type="journal article" date="2018" name="Sci. Rep.">
        <title>Lignite coal burning seam in the remote Altai Mountains harbors a hydrogen-driven thermophilic microbial community.</title>
        <authorList>
            <person name="Kadnikov V.V."/>
            <person name="Mardanov A.V."/>
            <person name="Ivasenko D.A."/>
            <person name="Antsiferov D.V."/>
            <person name="Beletsky A.V."/>
            <person name="Karnachuk O.V."/>
            <person name="Ravin N.V."/>
        </authorList>
    </citation>
    <scope>NUCLEOTIDE SEQUENCE [LARGE SCALE GENOMIC DNA]</scope>
</reference>
<protein>
    <submittedName>
        <fullName evidence="3">Cysteinyl-tRNA synthetase related protein</fullName>
    </submittedName>
</protein>